<reference evidence="6 7" key="1">
    <citation type="submission" date="2012-06" db="EMBL/GenBank/DDBJ databases">
        <title>Complete sequence of chromosome of Mycobacterium chubuense NBB4.</title>
        <authorList>
            <consortium name="US DOE Joint Genome Institute"/>
            <person name="Lucas S."/>
            <person name="Han J."/>
            <person name="Lapidus A."/>
            <person name="Cheng J.-F."/>
            <person name="Goodwin L."/>
            <person name="Pitluck S."/>
            <person name="Peters L."/>
            <person name="Mikhailova N."/>
            <person name="Teshima H."/>
            <person name="Detter J.C."/>
            <person name="Han C."/>
            <person name="Tapia R."/>
            <person name="Land M."/>
            <person name="Hauser L."/>
            <person name="Kyrpides N."/>
            <person name="Ivanova N."/>
            <person name="Pagani I."/>
            <person name="Mattes T."/>
            <person name="Holmes A."/>
            <person name="Rutledge P."/>
            <person name="Paulsen I."/>
            <person name="Coleman N."/>
            <person name="Woyke T."/>
        </authorList>
    </citation>
    <scope>NUCLEOTIDE SEQUENCE [LARGE SCALE GENOMIC DNA]</scope>
    <source>
        <strain evidence="6 7">NBB4</strain>
    </source>
</reference>
<dbReference type="eggNOG" id="COG1752">
    <property type="taxonomic scope" value="Bacteria"/>
</dbReference>
<dbReference type="PANTHER" id="PTHR14226:SF78">
    <property type="entry name" value="SLR0060 PROTEIN"/>
    <property type="match status" value="1"/>
</dbReference>
<organism evidence="6 7">
    <name type="scientific">Mycolicibacterium chubuense (strain NBB4)</name>
    <name type="common">Mycobacterium chubuense</name>
    <dbReference type="NCBI Taxonomy" id="710421"/>
    <lineage>
        <taxon>Bacteria</taxon>
        <taxon>Bacillati</taxon>
        <taxon>Actinomycetota</taxon>
        <taxon>Actinomycetes</taxon>
        <taxon>Mycobacteriales</taxon>
        <taxon>Mycobacteriaceae</taxon>
        <taxon>Mycolicibacterium</taxon>
    </lineage>
</organism>
<evidence type="ECO:0000313" key="7">
    <source>
        <dbReference type="Proteomes" id="UP000006057"/>
    </source>
</evidence>
<dbReference type="Proteomes" id="UP000006057">
    <property type="component" value="Chromosome"/>
</dbReference>
<dbReference type="Pfam" id="PF01734">
    <property type="entry name" value="Patatin"/>
    <property type="match status" value="1"/>
</dbReference>
<evidence type="ECO:0000256" key="2">
    <source>
        <dbReference type="ARBA" id="ARBA00022963"/>
    </source>
</evidence>
<evidence type="ECO:0000256" key="4">
    <source>
        <dbReference type="PROSITE-ProRule" id="PRU01161"/>
    </source>
</evidence>
<comment type="caution">
    <text evidence="4">Lacks conserved residue(s) required for the propagation of feature annotation.</text>
</comment>
<dbReference type="GO" id="GO:0016042">
    <property type="term" value="P:lipid catabolic process"/>
    <property type="evidence" value="ECO:0007669"/>
    <property type="project" value="UniProtKB-UniRule"/>
</dbReference>
<dbReference type="PROSITE" id="PS51635">
    <property type="entry name" value="PNPLA"/>
    <property type="match status" value="1"/>
</dbReference>
<dbReference type="InterPro" id="IPR002641">
    <property type="entry name" value="PNPLA_dom"/>
</dbReference>
<dbReference type="RefSeq" id="WP_014816197.1">
    <property type="nucleotide sequence ID" value="NC_018027.1"/>
</dbReference>
<evidence type="ECO:0000259" key="5">
    <source>
        <dbReference type="PROSITE" id="PS51635"/>
    </source>
</evidence>
<keyword evidence="3 4" id="KW-0443">Lipid metabolism</keyword>
<dbReference type="SUPFAM" id="SSF52151">
    <property type="entry name" value="FabD/lysophospholipase-like"/>
    <property type="match status" value="1"/>
</dbReference>
<dbReference type="EMBL" id="CP003053">
    <property type="protein sequence ID" value="AFM17720.1"/>
    <property type="molecule type" value="Genomic_DNA"/>
</dbReference>
<protein>
    <submittedName>
        <fullName evidence="6">Putative esterase of the alpha-beta hydrolase superfamily</fullName>
    </submittedName>
</protein>
<feature type="short sequence motif" description="DGA/G" evidence="4">
    <location>
        <begin position="232"/>
        <end position="234"/>
    </location>
</feature>
<feature type="active site" description="Proton acceptor" evidence="4">
    <location>
        <position position="232"/>
    </location>
</feature>
<dbReference type="KEGG" id="mcb:Mycch_2966"/>
<keyword evidence="7" id="KW-1185">Reference proteome</keyword>
<sequence length="386" mass="41737">MSDKVSDAASPVRMIPSDSGERPLAGLGLCLSGGGYRAMVFHLGVLWRLNETGQLTELDRVSSVSGGSITAGVLAKNWAHLEFRNGVAQNFVDLCVEPVRRMASTDIDIAAVALGMLIPGVSISNRVAKAYRRILFGKATLQDLPDSPRFVFNATNLESGALLRFSKPYLADYRVGKIDSPDLWIATAVAASSAFPPFLSPATLDLEDEEWVTEPGNDLATPDFRGEIQLSDGGVYDNLGLETVWKKCKTILVSDGGGHMAADATPPTDWARQLRRVLDVEDNQVRALRKRQVVGAFQSGDRTGMYVGIRSHISDFPTSVLSADPVTVTRLAATPTRLDAMDPALQEQLINWGYVVCDAGLRSFHLADDLRGAPATGLPYPHRTLT</sequence>
<dbReference type="GO" id="GO:0016787">
    <property type="term" value="F:hydrolase activity"/>
    <property type="evidence" value="ECO:0007669"/>
    <property type="project" value="UniProtKB-UniRule"/>
</dbReference>
<proteinExistence type="predicted"/>
<gene>
    <name evidence="6" type="ordered locus">Mycch_2966</name>
</gene>
<evidence type="ECO:0000256" key="3">
    <source>
        <dbReference type="ARBA" id="ARBA00023098"/>
    </source>
</evidence>
<dbReference type="InterPro" id="IPR016035">
    <property type="entry name" value="Acyl_Trfase/lysoPLipase"/>
</dbReference>
<keyword evidence="1 4" id="KW-0378">Hydrolase</keyword>
<evidence type="ECO:0000256" key="1">
    <source>
        <dbReference type="ARBA" id="ARBA00022801"/>
    </source>
</evidence>
<dbReference type="STRING" id="710421.Mycch_2966"/>
<name>I4BKB3_MYCCN</name>
<dbReference type="AlphaFoldDB" id="I4BKB3"/>
<dbReference type="InterPro" id="IPR050301">
    <property type="entry name" value="NTE"/>
</dbReference>
<feature type="active site" description="Nucleophile" evidence="4">
    <location>
        <position position="65"/>
    </location>
</feature>
<dbReference type="PANTHER" id="PTHR14226">
    <property type="entry name" value="NEUROPATHY TARGET ESTERASE/SWISS CHEESE D.MELANOGASTER"/>
    <property type="match status" value="1"/>
</dbReference>
<dbReference type="PATRIC" id="fig|710421.3.peg.2956"/>
<dbReference type="OrthoDB" id="9813090at2"/>
<accession>I4BKB3</accession>
<keyword evidence="2 4" id="KW-0442">Lipid degradation</keyword>
<dbReference type="HOGENOM" id="CLU_046839_1_0_11"/>
<feature type="domain" description="PNPLA" evidence="5">
    <location>
        <begin position="30"/>
        <end position="245"/>
    </location>
</feature>
<dbReference type="Gene3D" id="3.40.1090.10">
    <property type="entry name" value="Cytosolic phospholipase A2 catalytic domain"/>
    <property type="match status" value="2"/>
</dbReference>
<evidence type="ECO:0000313" key="6">
    <source>
        <dbReference type="EMBL" id="AFM17720.1"/>
    </source>
</evidence>